<evidence type="ECO:0000313" key="1">
    <source>
        <dbReference type="EMBL" id="OGX86833.1"/>
    </source>
</evidence>
<evidence type="ECO:0000313" key="2">
    <source>
        <dbReference type="Proteomes" id="UP000177791"/>
    </source>
</evidence>
<organism evidence="1 2">
    <name type="scientific">Hymenobacter glacialis</name>
    <dbReference type="NCBI Taxonomy" id="1908236"/>
    <lineage>
        <taxon>Bacteria</taxon>
        <taxon>Pseudomonadati</taxon>
        <taxon>Bacteroidota</taxon>
        <taxon>Cytophagia</taxon>
        <taxon>Cytophagales</taxon>
        <taxon>Hymenobacteraceae</taxon>
        <taxon>Hymenobacter</taxon>
    </lineage>
</organism>
<dbReference type="AlphaFoldDB" id="A0A1G1T7H2"/>
<gene>
    <name evidence="1" type="ORF">BEN48_00240</name>
</gene>
<name>A0A1G1T7H2_9BACT</name>
<accession>A0A1G1T7H2</accession>
<proteinExistence type="predicted"/>
<sequence>MDQPWTVVAPNGTVASREFRLRIGLKERHYTVVPVSGFISVAYACSPVPAGSLGSVERMDSLSITSLYNYDAQHPAGTPLTDLLVVDGRTRIPVPSRQNPLEPFRFAEISLLNPPAATGPQQFRVYYRQTNGETYIAETDLITLVR</sequence>
<keyword evidence="2" id="KW-1185">Reference proteome</keyword>
<reference evidence="1 2" key="1">
    <citation type="submission" date="2016-08" db="EMBL/GenBank/DDBJ databases">
        <title>Hymenobacter coccineus sp. nov., Hymenobacter lapidarius sp. nov. and Hymenobacter glacialis sp. nov., isolated from Antarctic soil.</title>
        <authorList>
            <person name="Sedlacek I."/>
            <person name="Kralova S."/>
            <person name="Kyrova K."/>
            <person name="Maslanova I."/>
            <person name="Stankova E."/>
            <person name="Vrbovska V."/>
            <person name="Nemec M."/>
            <person name="Bartak M."/>
            <person name="Svec P."/>
            <person name="Busse H.-J."/>
            <person name="Pantucek R."/>
        </authorList>
    </citation>
    <scope>NUCLEOTIDE SEQUENCE [LARGE SCALE GENOMIC DNA]</scope>
    <source>
        <strain evidence="1 2">CCM 8648</strain>
    </source>
</reference>
<comment type="caution">
    <text evidence="1">The sequence shown here is derived from an EMBL/GenBank/DDBJ whole genome shotgun (WGS) entry which is preliminary data.</text>
</comment>
<protein>
    <submittedName>
        <fullName evidence="1">Uncharacterized protein</fullName>
    </submittedName>
</protein>
<dbReference type="Proteomes" id="UP000177791">
    <property type="component" value="Unassembled WGS sequence"/>
</dbReference>
<dbReference type="EMBL" id="MDZC01000046">
    <property type="protein sequence ID" value="OGX86833.1"/>
    <property type="molecule type" value="Genomic_DNA"/>
</dbReference>